<protein>
    <submittedName>
        <fullName evidence="2">Uncharacterized protein</fullName>
    </submittedName>
</protein>
<evidence type="ECO:0000256" key="1">
    <source>
        <dbReference type="SAM" id="MobiDB-lite"/>
    </source>
</evidence>
<evidence type="ECO:0000313" key="2">
    <source>
        <dbReference type="EMBL" id="TNN38906.1"/>
    </source>
</evidence>
<name>A0A4Z2FCE0_9TELE</name>
<feature type="compositionally biased region" description="Polar residues" evidence="1">
    <location>
        <begin position="47"/>
        <end position="57"/>
    </location>
</feature>
<accession>A0A4Z2FCE0</accession>
<sequence>MSVYAPRRAAPHRTAPHRTAPHRTATGQLLRTPAALRWELRVAPQNNFYPHQTTHPTHSVAAQQARRGGTRRSSGTPC</sequence>
<feature type="region of interest" description="Disordered" evidence="1">
    <location>
        <begin position="47"/>
        <end position="78"/>
    </location>
</feature>
<feature type="compositionally biased region" description="Low complexity" evidence="1">
    <location>
        <begin position="61"/>
        <end position="78"/>
    </location>
</feature>
<evidence type="ECO:0000313" key="3">
    <source>
        <dbReference type="Proteomes" id="UP000314294"/>
    </source>
</evidence>
<dbReference type="Proteomes" id="UP000314294">
    <property type="component" value="Unassembled WGS sequence"/>
</dbReference>
<feature type="region of interest" description="Disordered" evidence="1">
    <location>
        <begin position="1"/>
        <end position="29"/>
    </location>
</feature>
<keyword evidence="3" id="KW-1185">Reference proteome</keyword>
<reference evidence="2 3" key="1">
    <citation type="submission" date="2019-03" db="EMBL/GenBank/DDBJ databases">
        <title>First draft genome of Liparis tanakae, snailfish: a comprehensive survey of snailfish specific genes.</title>
        <authorList>
            <person name="Kim W."/>
            <person name="Song I."/>
            <person name="Jeong J.-H."/>
            <person name="Kim D."/>
            <person name="Kim S."/>
            <person name="Ryu S."/>
            <person name="Song J.Y."/>
            <person name="Lee S.K."/>
        </authorList>
    </citation>
    <scope>NUCLEOTIDE SEQUENCE [LARGE SCALE GENOMIC DNA]</scope>
    <source>
        <tissue evidence="2">Muscle</tissue>
    </source>
</reference>
<feature type="compositionally biased region" description="Basic residues" evidence="1">
    <location>
        <begin position="9"/>
        <end position="21"/>
    </location>
</feature>
<proteinExistence type="predicted"/>
<organism evidence="2 3">
    <name type="scientific">Liparis tanakae</name>
    <name type="common">Tanaka's snailfish</name>
    <dbReference type="NCBI Taxonomy" id="230148"/>
    <lineage>
        <taxon>Eukaryota</taxon>
        <taxon>Metazoa</taxon>
        <taxon>Chordata</taxon>
        <taxon>Craniata</taxon>
        <taxon>Vertebrata</taxon>
        <taxon>Euteleostomi</taxon>
        <taxon>Actinopterygii</taxon>
        <taxon>Neopterygii</taxon>
        <taxon>Teleostei</taxon>
        <taxon>Neoteleostei</taxon>
        <taxon>Acanthomorphata</taxon>
        <taxon>Eupercaria</taxon>
        <taxon>Perciformes</taxon>
        <taxon>Cottioidei</taxon>
        <taxon>Cottales</taxon>
        <taxon>Liparidae</taxon>
        <taxon>Liparis</taxon>
    </lineage>
</organism>
<gene>
    <name evidence="2" type="ORF">EYF80_050936</name>
</gene>
<comment type="caution">
    <text evidence="2">The sequence shown here is derived from an EMBL/GenBank/DDBJ whole genome shotgun (WGS) entry which is preliminary data.</text>
</comment>
<dbReference type="AlphaFoldDB" id="A0A4Z2FCE0"/>
<dbReference type="EMBL" id="SRLO01001326">
    <property type="protein sequence ID" value="TNN38906.1"/>
    <property type="molecule type" value="Genomic_DNA"/>
</dbReference>